<name>A0A401GHT2_9APHY</name>
<proteinExistence type="predicted"/>
<dbReference type="PANTHER" id="PTHR15887:SF1">
    <property type="entry name" value="TRANSMEMBRANE PROTEIN 69"/>
    <property type="match status" value="1"/>
</dbReference>
<evidence type="ECO:0000313" key="2">
    <source>
        <dbReference type="EMBL" id="GBE81683.1"/>
    </source>
</evidence>
<dbReference type="EMBL" id="BFAD01000004">
    <property type="protein sequence ID" value="GBE81683.1"/>
    <property type="molecule type" value="Genomic_DNA"/>
</dbReference>
<dbReference type="InterPro" id="IPR021836">
    <property type="entry name" value="DUF3429"/>
</dbReference>
<protein>
    <submittedName>
        <fullName evidence="2">Uncharacterized protein</fullName>
    </submittedName>
</protein>
<comment type="caution">
    <text evidence="2">The sequence shown here is derived from an EMBL/GenBank/DDBJ whole genome shotgun (WGS) entry which is preliminary data.</text>
</comment>
<evidence type="ECO:0000313" key="3">
    <source>
        <dbReference type="Proteomes" id="UP000287166"/>
    </source>
</evidence>
<keyword evidence="1" id="KW-1133">Transmembrane helix</keyword>
<dbReference type="RefSeq" id="XP_027612596.1">
    <property type="nucleotide sequence ID" value="XM_027756795.1"/>
</dbReference>
<reference evidence="2 3" key="1">
    <citation type="journal article" date="2018" name="Sci. Rep.">
        <title>Genome sequence of the cauliflower mushroom Sparassis crispa (Hanabiratake) and its association with beneficial usage.</title>
        <authorList>
            <person name="Kiyama R."/>
            <person name="Furutani Y."/>
            <person name="Kawaguchi K."/>
            <person name="Nakanishi T."/>
        </authorList>
    </citation>
    <scope>NUCLEOTIDE SEQUENCE [LARGE SCALE GENOMIC DNA]</scope>
</reference>
<dbReference type="GeneID" id="38778600"/>
<feature type="transmembrane region" description="Helical" evidence="1">
    <location>
        <begin position="276"/>
        <end position="297"/>
    </location>
</feature>
<keyword evidence="3" id="KW-1185">Reference proteome</keyword>
<dbReference type="STRING" id="139825.A0A401GHT2"/>
<dbReference type="Pfam" id="PF11911">
    <property type="entry name" value="DUF3429"/>
    <property type="match status" value="1"/>
</dbReference>
<gene>
    <name evidence="2" type="ORF">SCP_0400540</name>
</gene>
<evidence type="ECO:0000256" key="1">
    <source>
        <dbReference type="SAM" id="Phobius"/>
    </source>
</evidence>
<accession>A0A401GHT2</accession>
<feature type="transmembrane region" description="Helical" evidence="1">
    <location>
        <begin position="191"/>
        <end position="207"/>
    </location>
</feature>
<keyword evidence="1" id="KW-0812">Transmembrane</keyword>
<dbReference type="AlphaFoldDB" id="A0A401GHT2"/>
<organism evidence="2 3">
    <name type="scientific">Sparassis crispa</name>
    <dbReference type="NCBI Taxonomy" id="139825"/>
    <lineage>
        <taxon>Eukaryota</taxon>
        <taxon>Fungi</taxon>
        <taxon>Dikarya</taxon>
        <taxon>Basidiomycota</taxon>
        <taxon>Agaricomycotina</taxon>
        <taxon>Agaricomycetes</taxon>
        <taxon>Polyporales</taxon>
        <taxon>Sparassidaceae</taxon>
        <taxon>Sparassis</taxon>
    </lineage>
</organism>
<dbReference type="PANTHER" id="PTHR15887">
    <property type="entry name" value="TRANSMEMBRANE PROTEIN 69"/>
    <property type="match status" value="1"/>
</dbReference>
<dbReference type="InParanoid" id="A0A401GHT2"/>
<dbReference type="OrthoDB" id="194289at2759"/>
<sequence length="355" mass="37478">MGRWHSPRYLSSPCVSLPPLRRAPLAFRSTLSFTTPSRALFTSVRSSESLTANVYPAASTLIRGQVFARGVASAVSGRPGSQSLGQAALNVREELGNSTSDLAKVIAGANVYADSVIPTQKTFVGITGAVAQTVPTPFMVLGLAGGLPYLGLSSATIYLAYQAGLAVTGGIGSMDPGVAITMLHQALDFQVTYGAVLLSFVGALHWGMEFSGYGGHKGYARLLLGAAPVVFGWSTLALPPMEALIAQWVGYTAVWWADSKATAAGWAPRWFSQYRFYLSILVGTCIISSLAATSYWGPVGGHGLISHDLNMVRAERKQKQPEADGSVRGNVEALLADESGDSYVIIKKKRGEEAG</sequence>
<keyword evidence="1" id="KW-0472">Membrane</keyword>
<feature type="transmembrane region" description="Helical" evidence="1">
    <location>
        <begin position="149"/>
        <end position="171"/>
    </location>
</feature>
<dbReference type="Proteomes" id="UP000287166">
    <property type="component" value="Unassembled WGS sequence"/>
</dbReference>